<feature type="region of interest" description="Disordered" evidence="1">
    <location>
        <begin position="59"/>
        <end position="78"/>
    </location>
</feature>
<feature type="chain" id="PRO_5021226472" description="Deoxyribonuclease NucA/NucB domain-containing protein" evidence="2">
    <location>
        <begin position="22"/>
        <end position="249"/>
    </location>
</feature>
<dbReference type="AlphaFoldDB" id="A0A4Y9YVD9"/>
<comment type="caution">
    <text evidence="4">The sequence shown here is derived from an EMBL/GenBank/DDBJ whole genome shotgun (WGS) entry which is preliminary data.</text>
</comment>
<keyword evidence="5" id="KW-1185">Reference proteome</keyword>
<feature type="domain" description="Deoxyribonuclease NucA/NucB" evidence="3">
    <location>
        <begin position="112"/>
        <end position="219"/>
    </location>
</feature>
<dbReference type="STRING" id="205917.A0A4Y9YVD9"/>
<name>A0A4Y9YVD9_9AGAM</name>
<accession>A0A4Y9YVD9</accession>
<organism evidence="4 5">
    <name type="scientific">Dentipellis fragilis</name>
    <dbReference type="NCBI Taxonomy" id="205917"/>
    <lineage>
        <taxon>Eukaryota</taxon>
        <taxon>Fungi</taxon>
        <taxon>Dikarya</taxon>
        <taxon>Basidiomycota</taxon>
        <taxon>Agaricomycotina</taxon>
        <taxon>Agaricomycetes</taxon>
        <taxon>Russulales</taxon>
        <taxon>Hericiaceae</taxon>
        <taxon>Dentipellis</taxon>
    </lineage>
</organism>
<evidence type="ECO:0000313" key="5">
    <source>
        <dbReference type="Proteomes" id="UP000298327"/>
    </source>
</evidence>
<reference evidence="4 5" key="1">
    <citation type="submission" date="2019-02" db="EMBL/GenBank/DDBJ databases">
        <title>Genome sequencing of the rare red list fungi Dentipellis fragilis.</title>
        <authorList>
            <person name="Buettner E."/>
            <person name="Kellner H."/>
        </authorList>
    </citation>
    <scope>NUCLEOTIDE SEQUENCE [LARGE SCALE GENOMIC DNA]</scope>
    <source>
        <strain evidence="4 5">DSM 105465</strain>
    </source>
</reference>
<evidence type="ECO:0000256" key="2">
    <source>
        <dbReference type="SAM" id="SignalP"/>
    </source>
</evidence>
<evidence type="ECO:0000259" key="3">
    <source>
        <dbReference type="Pfam" id="PF14040"/>
    </source>
</evidence>
<sequence length="249" mass="26318">MLSSRLVVLFVASFTAVPVLSTPTGEHYNEVEYYGKTARDLPPEAFGVTSRQATCDPCDDSCDTGTGASSASRRDEPEDDIRVVYRNGTDPWLPGEFDCTATTTIPDVCQNMCYGVNYRSHPTTLTKNSVTSSCAAARRQNSCGVTNPNRCSTRYNPPYPSGNSCDEYPFASTVEGQRAGTGNNIAAVTRCVVSGQNSAQGGKISGIYRRVPQGGQFEVGFSGPGGVGTGYCAPPSPNSCALSGSQQNN</sequence>
<dbReference type="EMBL" id="SEOQ01000271">
    <property type="protein sequence ID" value="TFY66182.1"/>
    <property type="molecule type" value="Genomic_DNA"/>
</dbReference>
<dbReference type="InterPro" id="IPR029476">
    <property type="entry name" value="DNase_NucA_NucB"/>
</dbReference>
<dbReference type="OrthoDB" id="3259102at2759"/>
<gene>
    <name evidence="4" type="ORF">EVG20_g4907</name>
</gene>
<dbReference type="Proteomes" id="UP000298327">
    <property type="component" value="Unassembled WGS sequence"/>
</dbReference>
<evidence type="ECO:0000256" key="1">
    <source>
        <dbReference type="SAM" id="MobiDB-lite"/>
    </source>
</evidence>
<keyword evidence="2" id="KW-0732">Signal</keyword>
<protein>
    <recommendedName>
        <fullName evidence="3">Deoxyribonuclease NucA/NucB domain-containing protein</fullName>
    </recommendedName>
</protein>
<evidence type="ECO:0000313" key="4">
    <source>
        <dbReference type="EMBL" id="TFY66182.1"/>
    </source>
</evidence>
<dbReference type="Pfam" id="PF14040">
    <property type="entry name" value="DNase_NucA_NucB"/>
    <property type="match status" value="1"/>
</dbReference>
<proteinExistence type="predicted"/>
<feature type="signal peptide" evidence="2">
    <location>
        <begin position="1"/>
        <end position="21"/>
    </location>
</feature>